<evidence type="ECO:0000256" key="5">
    <source>
        <dbReference type="ARBA" id="ARBA00022989"/>
    </source>
</evidence>
<protein>
    <submittedName>
        <fullName evidence="9">Uncharacterized protein</fullName>
    </submittedName>
</protein>
<reference evidence="10" key="1">
    <citation type="journal article" date="2017" name="Front. Plant Sci.">
        <title>Climate Clever Clovers: New Paradigm to Reduce the Environmental Footprint of Ruminants by Breeding Low Methanogenic Forages Utilizing Haplotype Variation.</title>
        <authorList>
            <person name="Kaur P."/>
            <person name="Appels R."/>
            <person name="Bayer P.E."/>
            <person name="Keeble-Gagnere G."/>
            <person name="Wang J."/>
            <person name="Hirakawa H."/>
            <person name="Shirasawa K."/>
            <person name="Vercoe P."/>
            <person name="Stefanova K."/>
            <person name="Durmic Z."/>
            <person name="Nichols P."/>
            <person name="Revell C."/>
            <person name="Isobe S.N."/>
            <person name="Edwards D."/>
            <person name="Erskine W."/>
        </authorList>
    </citation>
    <scope>NUCLEOTIDE SEQUENCE [LARGE SCALE GENOMIC DNA]</scope>
    <source>
        <strain evidence="10">cv. Daliak</strain>
    </source>
</reference>
<keyword evidence="4" id="KW-0611">Plant defense</keyword>
<keyword evidence="10" id="KW-1185">Reference proteome</keyword>
<evidence type="ECO:0000256" key="4">
    <source>
        <dbReference type="ARBA" id="ARBA00022821"/>
    </source>
</evidence>
<dbReference type="AlphaFoldDB" id="A0A2Z6NTV5"/>
<comment type="similarity">
    <text evidence="2">Belongs to the MLO family.</text>
</comment>
<evidence type="ECO:0000256" key="8">
    <source>
        <dbReference type="SAM" id="Phobius"/>
    </source>
</evidence>
<evidence type="ECO:0000256" key="6">
    <source>
        <dbReference type="ARBA" id="ARBA00023136"/>
    </source>
</evidence>
<evidence type="ECO:0000256" key="3">
    <source>
        <dbReference type="ARBA" id="ARBA00022692"/>
    </source>
</evidence>
<name>A0A2Z6NTV5_TRISU</name>
<dbReference type="InterPro" id="IPR004326">
    <property type="entry name" value="Mlo"/>
</dbReference>
<accession>A0A2Z6NTV5</accession>
<gene>
    <name evidence="9" type="ORF">TSUD_219950</name>
</gene>
<dbReference type="EMBL" id="DF973777">
    <property type="protein sequence ID" value="GAU39752.1"/>
    <property type="molecule type" value="Genomic_DNA"/>
</dbReference>
<dbReference type="OrthoDB" id="1388414at2759"/>
<dbReference type="PANTHER" id="PTHR31942">
    <property type="entry name" value="MLO-LIKE PROTEIN 1"/>
    <property type="match status" value="1"/>
</dbReference>
<feature type="transmembrane region" description="Helical" evidence="8">
    <location>
        <begin position="66"/>
        <end position="86"/>
    </location>
</feature>
<keyword evidence="3 8" id="KW-0812">Transmembrane</keyword>
<evidence type="ECO:0000313" key="10">
    <source>
        <dbReference type="Proteomes" id="UP000242715"/>
    </source>
</evidence>
<keyword evidence="7" id="KW-0568">Pathogenesis-related protein</keyword>
<evidence type="ECO:0000256" key="7">
    <source>
        <dbReference type="ARBA" id="ARBA00023265"/>
    </source>
</evidence>
<keyword evidence="6 8" id="KW-0472">Membrane</keyword>
<sequence>MGSSQMVTQLSKQLSDEDWTWNNLNILLWAIRLNIPKGLISGALHQCGEGHEPFVSYEGLEQLHRFLFVLGMTHVLYSFLAVGLAMSKMGKSGYHGCYRRKFASYVFCAGLGVPYKNQITLRSVLVSSLNIDCRYHMIFINIWFEAWKMNFMAF</sequence>
<proteinExistence type="inferred from homology"/>
<evidence type="ECO:0000256" key="1">
    <source>
        <dbReference type="ARBA" id="ARBA00004141"/>
    </source>
</evidence>
<keyword evidence="5 8" id="KW-1133">Transmembrane helix</keyword>
<evidence type="ECO:0000256" key="2">
    <source>
        <dbReference type="ARBA" id="ARBA00006574"/>
    </source>
</evidence>
<dbReference type="Pfam" id="PF03094">
    <property type="entry name" value="Mlo"/>
    <property type="match status" value="1"/>
</dbReference>
<dbReference type="GO" id="GO:0016020">
    <property type="term" value="C:membrane"/>
    <property type="evidence" value="ECO:0007669"/>
    <property type="project" value="UniProtKB-SubCell"/>
</dbReference>
<evidence type="ECO:0000313" key="9">
    <source>
        <dbReference type="EMBL" id="GAU39752.1"/>
    </source>
</evidence>
<dbReference type="PANTHER" id="PTHR31942:SF9">
    <property type="entry name" value="MLO-LIKE PROTEIN 4"/>
    <property type="match status" value="1"/>
</dbReference>
<dbReference type="Proteomes" id="UP000242715">
    <property type="component" value="Unassembled WGS sequence"/>
</dbReference>
<comment type="subcellular location">
    <subcellularLocation>
        <location evidence="1">Membrane</location>
        <topology evidence="1">Multi-pass membrane protein</topology>
    </subcellularLocation>
</comment>
<dbReference type="GO" id="GO:0006952">
    <property type="term" value="P:defense response"/>
    <property type="evidence" value="ECO:0007669"/>
    <property type="project" value="UniProtKB-KW"/>
</dbReference>
<organism evidence="9 10">
    <name type="scientific">Trifolium subterraneum</name>
    <name type="common">Subterranean clover</name>
    <dbReference type="NCBI Taxonomy" id="3900"/>
    <lineage>
        <taxon>Eukaryota</taxon>
        <taxon>Viridiplantae</taxon>
        <taxon>Streptophyta</taxon>
        <taxon>Embryophyta</taxon>
        <taxon>Tracheophyta</taxon>
        <taxon>Spermatophyta</taxon>
        <taxon>Magnoliopsida</taxon>
        <taxon>eudicotyledons</taxon>
        <taxon>Gunneridae</taxon>
        <taxon>Pentapetalae</taxon>
        <taxon>rosids</taxon>
        <taxon>fabids</taxon>
        <taxon>Fabales</taxon>
        <taxon>Fabaceae</taxon>
        <taxon>Papilionoideae</taxon>
        <taxon>50 kb inversion clade</taxon>
        <taxon>NPAAA clade</taxon>
        <taxon>Hologalegina</taxon>
        <taxon>IRL clade</taxon>
        <taxon>Trifolieae</taxon>
        <taxon>Trifolium</taxon>
    </lineage>
</organism>